<accession>A0A916EID1</accession>
<dbReference type="Proteomes" id="UP000684084">
    <property type="component" value="Unassembled WGS sequence"/>
</dbReference>
<dbReference type="OrthoDB" id="10309552at2759"/>
<sequence>MKYHGSLKVKIFEISDYDLNKDERREKYKDYHVLLCEKCNQKVNKRDYKCNNCYNMETDPNEKIHMRLGSCKECHQNGFRIINLKVLNI</sequence>
<dbReference type="EMBL" id="CAGKOT010000053">
    <property type="protein sequence ID" value="CAB5385229.1"/>
    <property type="molecule type" value="Genomic_DNA"/>
</dbReference>
<protein>
    <submittedName>
        <fullName evidence="1">Uncharacterized protein</fullName>
    </submittedName>
</protein>
<organism evidence="1 2">
    <name type="scientific">Rhizophagus irregularis</name>
    <dbReference type="NCBI Taxonomy" id="588596"/>
    <lineage>
        <taxon>Eukaryota</taxon>
        <taxon>Fungi</taxon>
        <taxon>Fungi incertae sedis</taxon>
        <taxon>Mucoromycota</taxon>
        <taxon>Glomeromycotina</taxon>
        <taxon>Glomeromycetes</taxon>
        <taxon>Glomerales</taxon>
        <taxon>Glomeraceae</taxon>
        <taxon>Rhizophagus</taxon>
    </lineage>
</organism>
<proteinExistence type="predicted"/>
<name>A0A916EID1_9GLOM</name>
<comment type="caution">
    <text evidence="1">The sequence shown here is derived from an EMBL/GenBank/DDBJ whole genome shotgun (WGS) entry which is preliminary data.</text>
</comment>
<reference evidence="1" key="1">
    <citation type="submission" date="2020-05" db="EMBL/GenBank/DDBJ databases">
        <authorList>
            <person name="Rincon C."/>
            <person name="Sanders R I."/>
            <person name="Robbins C."/>
            <person name="Chaturvedi A."/>
        </authorList>
    </citation>
    <scope>NUCLEOTIDE SEQUENCE</scope>
    <source>
        <strain evidence="1">CHB12</strain>
    </source>
</reference>
<gene>
    <name evidence="1" type="ORF">CHRIB12_LOCUS19200</name>
</gene>
<dbReference type="AlphaFoldDB" id="A0A916EID1"/>
<evidence type="ECO:0000313" key="1">
    <source>
        <dbReference type="EMBL" id="CAB5385229.1"/>
    </source>
</evidence>
<evidence type="ECO:0000313" key="2">
    <source>
        <dbReference type="Proteomes" id="UP000684084"/>
    </source>
</evidence>